<sequence length="218" mass="24004">MEQPHEFLWRTGRLNADGLPAVGASFDTLRPSAYQDGGYRLRRYSKFAYRRGSGQLRLLPNSGFIQSSELNRFQGGVARTYDEITEETFSAPGFAEMFAAFAQTASLPENTVIEVHQMRIIAKPTGEAAPATPEGIHRDGFDYVGVFTVARRNTQGGELFVWHRPDDAQPLAACLPEAGEYCVLNDRAVWHSASPVGAADSGSAYWDLFVLTVNVEPV</sequence>
<reference evidence="2" key="2">
    <citation type="submission" date="2024-02" db="EMBL/GenBank/DDBJ databases">
        <title>Neisseria leonii sp. nov.</title>
        <authorList>
            <person name="Boutroux M."/>
            <person name="Favre-Rochex S."/>
            <person name="Gorgette O."/>
            <person name="Touak G."/>
            <person name="Muhle E."/>
            <person name="Chesneau O."/>
            <person name="Clermont D."/>
            <person name="Rahi P."/>
        </authorList>
    </citation>
    <scope>NUCLEOTIDE SEQUENCE</scope>
    <source>
        <strain evidence="2">51.81</strain>
    </source>
</reference>
<keyword evidence="1" id="KW-0223">Dioxygenase</keyword>
<dbReference type="AlphaFoldDB" id="A0A9X4E0U7"/>
<dbReference type="Pfam" id="PF10014">
    <property type="entry name" value="2OG-Fe_Oxy_2"/>
    <property type="match status" value="1"/>
</dbReference>
<keyword evidence="1" id="KW-0560">Oxidoreductase</keyword>
<protein>
    <submittedName>
        <fullName evidence="1">2OG-Fe dioxygenase family protein</fullName>
    </submittedName>
</protein>
<dbReference type="GO" id="GO:0051213">
    <property type="term" value="F:dioxygenase activity"/>
    <property type="evidence" value="ECO:0007669"/>
    <property type="project" value="UniProtKB-KW"/>
</dbReference>
<keyword evidence="3" id="KW-1185">Reference proteome</keyword>
<dbReference type="Gene3D" id="2.60.120.620">
    <property type="entry name" value="q2cbj1_9rhob like domain"/>
    <property type="match status" value="1"/>
</dbReference>
<evidence type="ECO:0000313" key="1">
    <source>
        <dbReference type="EMBL" id="MDD9327440.1"/>
    </source>
</evidence>
<name>A0A9X4E0U7_9NEIS</name>
<accession>A0A9X4E0U7</accession>
<evidence type="ECO:0000313" key="3">
    <source>
        <dbReference type="Proteomes" id="UP001149607"/>
    </source>
</evidence>
<reference evidence="1" key="1">
    <citation type="submission" date="2022-10" db="EMBL/GenBank/DDBJ databases">
        <authorList>
            <person name="Boutroux M."/>
        </authorList>
    </citation>
    <scope>NUCLEOTIDE SEQUENCE</scope>
    <source>
        <strain evidence="1">51.81</strain>
    </source>
</reference>
<organism evidence="1">
    <name type="scientific">Neisseria leonii</name>
    <dbReference type="NCBI Taxonomy" id="2995413"/>
    <lineage>
        <taxon>Bacteria</taxon>
        <taxon>Pseudomonadati</taxon>
        <taxon>Pseudomonadota</taxon>
        <taxon>Betaproteobacteria</taxon>
        <taxon>Neisseriales</taxon>
        <taxon>Neisseriaceae</taxon>
        <taxon>Neisseria</taxon>
    </lineage>
</organism>
<proteinExistence type="predicted"/>
<dbReference type="RefSeq" id="WP_274584704.1">
    <property type="nucleotide sequence ID" value="NZ_CP145811.1"/>
</dbReference>
<dbReference type="EMBL" id="JAPQFL010000002">
    <property type="protein sequence ID" value="MDD9327440.1"/>
    <property type="molecule type" value="Genomic_DNA"/>
</dbReference>
<dbReference type="Proteomes" id="UP001149607">
    <property type="component" value="Chromosome"/>
</dbReference>
<dbReference type="InterPro" id="IPR018724">
    <property type="entry name" value="2OG-Fe_dioxygenase"/>
</dbReference>
<gene>
    <name evidence="1" type="ORF">ORY91_000838</name>
    <name evidence="2" type="ORF">V9W64_07805</name>
</gene>
<evidence type="ECO:0000313" key="2">
    <source>
        <dbReference type="EMBL" id="WWY02608.1"/>
    </source>
</evidence>
<dbReference type="EMBL" id="CP146598">
    <property type="protein sequence ID" value="WWY02608.1"/>
    <property type="molecule type" value="Genomic_DNA"/>
</dbReference>